<dbReference type="EMBL" id="BAABBW010000002">
    <property type="protein sequence ID" value="GAA4173513.1"/>
    <property type="molecule type" value="Genomic_DNA"/>
</dbReference>
<keyword evidence="5" id="KW-0560">Oxidoreductase</keyword>
<dbReference type="Pfam" id="PF00441">
    <property type="entry name" value="Acyl-CoA_dh_1"/>
    <property type="match status" value="1"/>
</dbReference>
<comment type="caution">
    <text evidence="8">The sequence shown here is derived from an EMBL/GenBank/DDBJ whole genome shotgun (WGS) entry which is preliminary data.</text>
</comment>
<dbReference type="PANTHER" id="PTHR43884">
    <property type="entry name" value="ACYL-COA DEHYDROGENASE"/>
    <property type="match status" value="1"/>
</dbReference>
<dbReference type="SUPFAM" id="SSF47203">
    <property type="entry name" value="Acyl-CoA dehydrogenase C-terminal domain-like"/>
    <property type="match status" value="1"/>
</dbReference>
<dbReference type="InterPro" id="IPR036250">
    <property type="entry name" value="AcylCo_DH-like_C"/>
</dbReference>
<evidence type="ECO:0000256" key="4">
    <source>
        <dbReference type="ARBA" id="ARBA00022827"/>
    </source>
</evidence>
<evidence type="ECO:0000313" key="9">
    <source>
        <dbReference type="Proteomes" id="UP001501079"/>
    </source>
</evidence>
<accession>A0ABP7ZYQ5</accession>
<dbReference type="Gene3D" id="2.40.110.10">
    <property type="entry name" value="Butyryl-CoA Dehydrogenase, subunit A, domain 2"/>
    <property type="match status" value="1"/>
</dbReference>
<feature type="domain" description="Acyl-CoA dehydrogenase/oxidase N-terminal" evidence="7">
    <location>
        <begin position="6"/>
        <end position="116"/>
    </location>
</feature>
<dbReference type="Proteomes" id="UP001501079">
    <property type="component" value="Unassembled WGS sequence"/>
</dbReference>
<keyword evidence="9" id="KW-1185">Reference proteome</keyword>
<proteinExistence type="inferred from homology"/>
<evidence type="ECO:0000313" key="8">
    <source>
        <dbReference type="EMBL" id="GAA4173513.1"/>
    </source>
</evidence>
<evidence type="ECO:0000256" key="3">
    <source>
        <dbReference type="ARBA" id="ARBA00022630"/>
    </source>
</evidence>
<dbReference type="InterPro" id="IPR013786">
    <property type="entry name" value="AcylCoA_DH/ox_N"/>
</dbReference>
<evidence type="ECO:0000256" key="1">
    <source>
        <dbReference type="ARBA" id="ARBA00001974"/>
    </source>
</evidence>
<reference evidence="9" key="1">
    <citation type="journal article" date="2019" name="Int. J. Syst. Evol. Microbiol.">
        <title>The Global Catalogue of Microorganisms (GCM) 10K type strain sequencing project: providing services to taxonomists for standard genome sequencing and annotation.</title>
        <authorList>
            <consortium name="The Broad Institute Genomics Platform"/>
            <consortium name="The Broad Institute Genome Sequencing Center for Infectious Disease"/>
            <person name="Wu L."/>
            <person name="Ma J."/>
        </authorList>
    </citation>
    <scope>NUCLEOTIDE SEQUENCE [LARGE SCALE GENOMIC DNA]</scope>
    <source>
        <strain evidence="9">JCM 17591</strain>
    </source>
</reference>
<dbReference type="Pfam" id="PF02771">
    <property type="entry name" value="Acyl-CoA_dh_N"/>
    <property type="match status" value="1"/>
</dbReference>
<name>A0ABP7ZYQ5_9MICO</name>
<protein>
    <submittedName>
        <fullName evidence="8">Acyl-CoA dehydrogenase family protein</fullName>
    </submittedName>
</protein>
<comment type="cofactor">
    <cofactor evidence="1">
        <name>FAD</name>
        <dbReference type="ChEBI" id="CHEBI:57692"/>
    </cofactor>
</comment>
<evidence type="ECO:0000256" key="2">
    <source>
        <dbReference type="ARBA" id="ARBA00009347"/>
    </source>
</evidence>
<dbReference type="InterPro" id="IPR037069">
    <property type="entry name" value="AcylCoA_DH/ox_N_sf"/>
</dbReference>
<dbReference type="CDD" id="cd00567">
    <property type="entry name" value="ACAD"/>
    <property type="match status" value="1"/>
</dbReference>
<feature type="domain" description="Acyl-CoA dehydrogenase/oxidase C-terminal" evidence="6">
    <location>
        <begin position="228"/>
        <end position="356"/>
    </location>
</feature>
<dbReference type="InterPro" id="IPR009075">
    <property type="entry name" value="AcylCo_DH/oxidase_C"/>
</dbReference>
<dbReference type="InterPro" id="IPR009100">
    <property type="entry name" value="AcylCoA_DH/oxidase_NM_dom_sf"/>
</dbReference>
<gene>
    <name evidence="8" type="ORF">GCM10022287_16040</name>
</gene>
<evidence type="ECO:0000256" key="5">
    <source>
        <dbReference type="ARBA" id="ARBA00023002"/>
    </source>
</evidence>
<comment type="similarity">
    <text evidence="2">Belongs to the acyl-CoA dehydrogenase family.</text>
</comment>
<keyword evidence="4" id="KW-0274">FAD</keyword>
<evidence type="ECO:0000259" key="7">
    <source>
        <dbReference type="Pfam" id="PF02771"/>
    </source>
</evidence>
<dbReference type="Gene3D" id="1.20.140.10">
    <property type="entry name" value="Butyryl-CoA Dehydrogenase, subunit A, domain 3"/>
    <property type="match status" value="1"/>
</dbReference>
<keyword evidence="3" id="KW-0285">Flavoprotein</keyword>
<dbReference type="InterPro" id="IPR046373">
    <property type="entry name" value="Acyl-CoA_Oxase/DH_mid-dom_sf"/>
</dbReference>
<organism evidence="8 9">
    <name type="scientific">Gryllotalpicola koreensis</name>
    <dbReference type="NCBI Taxonomy" id="993086"/>
    <lineage>
        <taxon>Bacteria</taxon>
        <taxon>Bacillati</taxon>
        <taxon>Actinomycetota</taxon>
        <taxon>Actinomycetes</taxon>
        <taxon>Micrococcales</taxon>
        <taxon>Microbacteriaceae</taxon>
        <taxon>Gryllotalpicola</taxon>
    </lineage>
</organism>
<dbReference type="Gene3D" id="1.10.540.10">
    <property type="entry name" value="Acyl-CoA dehydrogenase/oxidase, N-terminal domain"/>
    <property type="match status" value="1"/>
</dbReference>
<dbReference type="RefSeq" id="WP_344753100.1">
    <property type="nucleotide sequence ID" value="NZ_BAABBW010000002.1"/>
</dbReference>
<dbReference type="SUPFAM" id="SSF56645">
    <property type="entry name" value="Acyl-CoA dehydrogenase NM domain-like"/>
    <property type="match status" value="1"/>
</dbReference>
<evidence type="ECO:0000259" key="6">
    <source>
        <dbReference type="Pfam" id="PF00441"/>
    </source>
</evidence>
<sequence length="363" mass="37552">MALTLTEEQLDFKSAVDDVLDSAGDTKRVREVQEAGAPFDDKLWKALVELGVPGILVSEDHDGLGLGLSEASIVLQALGAHISPTPYRGLAIATAVIAKSGDGALADEVLPKIADGSLLVVPAFAEGNGGWIPAAPSVTVSGGAVSGTKSFVLDGVAAQAFLVLATEGGTQGLYYVEAGDGVEVTKLDTLDRSTSAASVAFANAPARKVATADFGELLAYADAVASTVIAANLYGGFAKTLEIAVQYAKDRFQFGRPIGSFQGVKFPLAELAMEDELALSILRQATTAADEDPEDFVVAGLTALSKLQGIALEGAIRLVQTLGGIGFTWDHDAHLYQKQAATVRLVLGTPAERSERLAQALGI</sequence>
<dbReference type="PANTHER" id="PTHR43884:SF20">
    <property type="entry name" value="ACYL-COA DEHYDROGENASE FADE28"/>
    <property type="match status" value="1"/>
</dbReference>